<evidence type="ECO:0000256" key="4">
    <source>
        <dbReference type="ARBA" id="ARBA00022722"/>
    </source>
</evidence>
<keyword evidence="5" id="KW-0479">Metal-binding</keyword>
<organism evidence="17 18">
    <name type="scientific">Pseudopithomyces chartarum</name>
    <dbReference type="NCBI Taxonomy" id="1892770"/>
    <lineage>
        <taxon>Eukaryota</taxon>
        <taxon>Fungi</taxon>
        <taxon>Dikarya</taxon>
        <taxon>Ascomycota</taxon>
        <taxon>Pezizomycotina</taxon>
        <taxon>Dothideomycetes</taxon>
        <taxon>Pleosporomycetidae</taxon>
        <taxon>Pleosporales</taxon>
        <taxon>Massarineae</taxon>
        <taxon>Didymosphaeriaceae</taxon>
        <taxon>Pseudopithomyces</taxon>
    </lineage>
</organism>
<evidence type="ECO:0000256" key="13">
    <source>
        <dbReference type="ARBA" id="ARBA00023242"/>
    </source>
</evidence>
<dbReference type="InterPro" id="IPR006084">
    <property type="entry name" value="XPG/Rad2"/>
</dbReference>
<comment type="cofactor">
    <cofactor evidence="1">
        <name>Mg(2+)</name>
        <dbReference type="ChEBI" id="CHEBI:18420"/>
    </cofactor>
</comment>
<evidence type="ECO:0000256" key="6">
    <source>
        <dbReference type="ARBA" id="ARBA00022763"/>
    </source>
</evidence>
<dbReference type="PRINTS" id="PR00853">
    <property type="entry name" value="XPGRADSUPER"/>
</dbReference>
<keyword evidence="18" id="KW-1185">Reference proteome</keyword>
<feature type="region of interest" description="Disordered" evidence="14">
    <location>
        <begin position="541"/>
        <end position="575"/>
    </location>
</feature>
<feature type="compositionally biased region" description="Polar residues" evidence="14">
    <location>
        <begin position="541"/>
        <end position="565"/>
    </location>
</feature>
<dbReference type="Gene3D" id="1.10.150.20">
    <property type="entry name" value="5' to 3' exonuclease, C-terminal subdomain"/>
    <property type="match status" value="1"/>
</dbReference>
<feature type="compositionally biased region" description="Basic and acidic residues" evidence="14">
    <location>
        <begin position="361"/>
        <end position="371"/>
    </location>
</feature>
<dbReference type="GO" id="GO:0006281">
    <property type="term" value="P:DNA repair"/>
    <property type="evidence" value="ECO:0007669"/>
    <property type="project" value="UniProtKB-KW"/>
</dbReference>
<evidence type="ECO:0000313" key="18">
    <source>
        <dbReference type="Proteomes" id="UP001280581"/>
    </source>
</evidence>
<evidence type="ECO:0000256" key="11">
    <source>
        <dbReference type="ARBA" id="ARBA00023125"/>
    </source>
</evidence>
<keyword evidence="13" id="KW-0539">Nucleus</keyword>
<dbReference type="SMART" id="SM00279">
    <property type="entry name" value="HhH2"/>
    <property type="match status" value="1"/>
</dbReference>
<reference evidence="17 18" key="1">
    <citation type="submission" date="2021-02" db="EMBL/GenBank/DDBJ databases">
        <title>Genome assembly of Pseudopithomyces chartarum.</title>
        <authorList>
            <person name="Jauregui R."/>
            <person name="Singh J."/>
            <person name="Voisey C."/>
        </authorList>
    </citation>
    <scope>NUCLEOTIDE SEQUENCE [LARGE SCALE GENOMIC DNA]</scope>
    <source>
        <strain evidence="17 18">AGR01</strain>
    </source>
</reference>
<dbReference type="PANTHER" id="PTHR11081:SF65">
    <property type="entry name" value="DNA DAMAGE-INDUCIBLE PROTEIN DIN7-RELATED"/>
    <property type="match status" value="1"/>
</dbReference>
<dbReference type="PROSITE" id="PS00841">
    <property type="entry name" value="XPG_1"/>
    <property type="match status" value="1"/>
</dbReference>
<evidence type="ECO:0008006" key="19">
    <source>
        <dbReference type="Google" id="ProtNLM"/>
    </source>
</evidence>
<dbReference type="InterPro" id="IPR037315">
    <property type="entry name" value="EXO1_H3TH"/>
</dbReference>
<keyword evidence="10" id="KW-0267">Excision nuclease</keyword>
<feature type="compositionally biased region" description="Pro residues" evidence="14">
    <location>
        <begin position="348"/>
        <end position="358"/>
    </location>
</feature>
<keyword evidence="9" id="KW-0460">Magnesium</keyword>
<feature type="compositionally biased region" description="Basic and acidic residues" evidence="14">
    <location>
        <begin position="470"/>
        <end position="480"/>
    </location>
</feature>
<dbReference type="InterPro" id="IPR029060">
    <property type="entry name" value="PIN-like_dom_sf"/>
</dbReference>
<keyword evidence="6" id="KW-0227">DNA damage</keyword>
<evidence type="ECO:0000256" key="8">
    <source>
        <dbReference type="ARBA" id="ARBA00022839"/>
    </source>
</evidence>
<evidence type="ECO:0000259" key="15">
    <source>
        <dbReference type="SMART" id="SM00484"/>
    </source>
</evidence>
<dbReference type="GO" id="GO:0005634">
    <property type="term" value="C:nucleus"/>
    <property type="evidence" value="ECO:0007669"/>
    <property type="project" value="UniProtKB-SubCell"/>
</dbReference>
<protein>
    <recommendedName>
        <fullName evidence="19">Exonuclease 1</fullName>
    </recommendedName>
</protein>
<dbReference type="SUPFAM" id="SSF47807">
    <property type="entry name" value="5' to 3' exonuclease, C-terminal subdomain"/>
    <property type="match status" value="1"/>
</dbReference>
<keyword evidence="4" id="KW-0540">Nuclease</keyword>
<evidence type="ECO:0000256" key="10">
    <source>
        <dbReference type="ARBA" id="ARBA00022881"/>
    </source>
</evidence>
<gene>
    <name evidence="17" type="ORF">GRF29_103g283699</name>
</gene>
<evidence type="ECO:0000256" key="3">
    <source>
        <dbReference type="ARBA" id="ARBA00010563"/>
    </source>
</evidence>
<dbReference type="FunFam" id="3.40.50.1010:FF:000002">
    <property type="entry name" value="Exonuclease 1, putative"/>
    <property type="match status" value="1"/>
</dbReference>
<comment type="similarity">
    <text evidence="3">Belongs to the XPG/RAD2 endonuclease family. EXO1 subfamily.</text>
</comment>
<keyword evidence="8" id="KW-0269">Exonuclease</keyword>
<dbReference type="InterPro" id="IPR044752">
    <property type="entry name" value="PIN-like_EXO1"/>
</dbReference>
<dbReference type="InterPro" id="IPR008918">
    <property type="entry name" value="HhH2"/>
</dbReference>
<dbReference type="GO" id="GO:0035312">
    <property type="term" value="F:5'-3' DNA exonuclease activity"/>
    <property type="evidence" value="ECO:0007669"/>
    <property type="project" value="InterPro"/>
</dbReference>
<feature type="domain" description="XPG-I" evidence="15">
    <location>
        <begin position="138"/>
        <end position="208"/>
    </location>
</feature>
<evidence type="ECO:0000256" key="1">
    <source>
        <dbReference type="ARBA" id="ARBA00001946"/>
    </source>
</evidence>
<evidence type="ECO:0000256" key="14">
    <source>
        <dbReference type="SAM" id="MobiDB-lite"/>
    </source>
</evidence>
<evidence type="ECO:0000256" key="7">
    <source>
        <dbReference type="ARBA" id="ARBA00022801"/>
    </source>
</evidence>
<evidence type="ECO:0000256" key="12">
    <source>
        <dbReference type="ARBA" id="ARBA00023204"/>
    </source>
</evidence>
<dbReference type="SUPFAM" id="SSF88723">
    <property type="entry name" value="PIN domain-like"/>
    <property type="match status" value="1"/>
</dbReference>
<feature type="region of interest" description="Disordered" evidence="14">
    <location>
        <begin position="603"/>
        <end position="638"/>
    </location>
</feature>
<dbReference type="GO" id="GO:0003677">
    <property type="term" value="F:DNA binding"/>
    <property type="evidence" value="ECO:0007669"/>
    <property type="project" value="UniProtKB-KW"/>
</dbReference>
<dbReference type="CDD" id="cd09857">
    <property type="entry name" value="PIN_EXO1"/>
    <property type="match status" value="1"/>
</dbReference>
<keyword evidence="11" id="KW-0238">DNA-binding</keyword>
<dbReference type="InterPro" id="IPR036279">
    <property type="entry name" value="5-3_exonuclease_C_sf"/>
</dbReference>
<dbReference type="GO" id="GO:0046872">
    <property type="term" value="F:metal ion binding"/>
    <property type="evidence" value="ECO:0007669"/>
    <property type="project" value="UniProtKB-KW"/>
</dbReference>
<dbReference type="AlphaFoldDB" id="A0AAN6LUY9"/>
<dbReference type="Gene3D" id="3.40.50.1010">
    <property type="entry name" value="5'-nuclease"/>
    <property type="match status" value="1"/>
</dbReference>
<dbReference type="SMART" id="SM00484">
    <property type="entry name" value="XPGI"/>
    <property type="match status" value="1"/>
</dbReference>
<proteinExistence type="inferred from homology"/>
<evidence type="ECO:0000256" key="5">
    <source>
        <dbReference type="ARBA" id="ARBA00022723"/>
    </source>
</evidence>
<evidence type="ECO:0000259" key="16">
    <source>
        <dbReference type="SMART" id="SM00485"/>
    </source>
</evidence>
<comment type="caution">
    <text evidence="17">The sequence shown here is derived from an EMBL/GenBank/DDBJ whole genome shotgun (WGS) entry which is preliminary data.</text>
</comment>
<evidence type="ECO:0000313" key="17">
    <source>
        <dbReference type="EMBL" id="KAK3207238.1"/>
    </source>
</evidence>
<feature type="region of interest" description="Disordered" evidence="14">
    <location>
        <begin position="675"/>
        <end position="694"/>
    </location>
</feature>
<feature type="region of interest" description="Disordered" evidence="14">
    <location>
        <begin position="418"/>
        <end position="501"/>
    </location>
</feature>
<feature type="compositionally biased region" description="Low complexity" evidence="14">
    <location>
        <begin position="607"/>
        <end position="624"/>
    </location>
</feature>
<feature type="compositionally biased region" description="Polar residues" evidence="14">
    <location>
        <begin position="432"/>
        <end position="465"/>
    </location>
</feature>
<dbReference type="Pfam" id="PF00867">
    <property type="entry name" value="XPG_I"/>
    <property type="match status" value="1"/>
</dbReference>
<keyword evidence="7" id="KW-0378">Hydrolase</keyword>
<feature type="region of interest" description="Disordered" evidence="14">
    <location>
        <begin position="339"/>
        <end position="379"/>
    </location>
</feature>
<dbReference type="SMART" id="SM00485">
    <property type="entry name" value="XPGN"/>
    <property type="match status" value="1"/>
</dbReference>
<evidence type="ECO:0000256" key="9">
    <source>
        <dbReference type="ARBA" id="ARBA00022842"/>
    </source>
</evidence>
<dbReference type="InterPro" id="IPR006086">
    <property type="entry name" value="XPG-I_dom"/>
</dbReference>
<dbReference type="InterPro" id="IPR006085">
    <property type="entry name" value="XPG_DNA_repair_N"/>
</dbReference>
<keyword evidence="12" id="KW-0234">DNA repair</keyword>
<dbReference type="Pfam" id="PF00752">
    <property type="entry name" value="XPG_N"/>
    <property type="match status" value="1"/>
</dbReference>
<dbReference type="Proteomes" id="UP001280581">
    <property type="component" value="Unassembled WGS sequence"/>
</dbReference>
<accession>A0AAN6LUY9</accession>
<sequence length="730" mass="80442">MGISGLLPLLKSVQKPGSLKKYAGQTIGVDAYGWLHRGTAACAIELAQGKPTTKYVDFAMNRVRMLIHFGITPYLVFDGDNLPSKAGTEKERRDKRKESRTLGLELLKVGKTSQAHLELQKSVDVTPEMARMLIEELKHHNIQYVVAPYEADPELVYLEKKGIIQGILSEDSDMLVFGAKCLITKLDKYGECVEVNRNHFTACREVSLSGWSDADFRRMTILSGCDYLPSIGGMGLKTAYRMLRKYKTVARVVKAVQFDGKFKVPSDYLENFYQAENTFIYPWVYCPTARKLVHLTTPTEEVDITKMPYIGLEVSPDLAWGVARGELHPRTKQLIVLRSNTKPSGKPLCPPPSRPVPATPAEKESGNEKPIDSYFTSRRKRTPLAELDINLFTPSPSQQALLVQQQNNTGWEAVSAPPTIQRQFPPRAHTAPQPSRRVSSGSILSRQLVQTTSKRSRLCSDSETATPGPKDGETRSRFFEASEAEPSPSLRLNKAAPRKSGLEFELHSDDSIEEAMSVMAELDSSAPSPRKKLRIFKDSFTSSVASDSQSTVLSKSTQEVSQDSQDAGVITPLTSFGTPEAESVFSAPLSKQFQELRSKFSFEANGSSMATPPSSSRPASTESTKASEKTSLRQSTQVEEEFVHADADGGEIGHFEDEILVEATTNTVAETNIEVPASDTEDDPPCPATPSRHFDFKGSEELLVPDSSDVESICSPRKPMLNLGRFAFGA</sequence>
<dbReference type="CDD" id="cd09908">
    <property type="entry name" value="H3TH_EXO1"/>
    <property type="match status" value="1"/>
</dbReference>
<feature type="domain" description="XPG N-terminal" evidence="16">
    <location>
        <begin position="1"/>
        <end position="99"/>
    </location>
</feature>
<evidence type="ECO:0000256" key="2">
    <source>
        <dbReference type="ARBA" id="ARBA00004123"/>
    </source>
</evidence>
<comment type="subcellular location">
    <subcellularLocation>
        <location evidence="2">Nucleus</location>
    </subcellularLocation>
</comment>
<dbReference type="PANTHER" id="PTHR11081">
    <property type="entry name" value="FLAP ENDONUCLEASE FAMILY MEMBER"/>
    <property type="match status" value="1"/>
</dbReference>
<dbReference type="GO" id="GO:0017108">
    <property type="term" value="F:5'-flap endonuclease activity"/>
    <property type="evidence" value="ECO:0007669"/>
    <property type="project" value="TreeGrafter"/>
</dbReference>
<dbReference type="EMBL" id="WVTA01000009">
    <property type="protein sequence ID" value="KAK3207238.1"/>
    <property type="molecule type" value="Genomic_DNA"/>
</dbReference>
<dbReference type="FunFam" id="1.10.150.20:FF:000011">
    <property type="entry name" value="exonuclease 1"/>
    <property type="match status" value="1"/>
</dbReference>
<name>A0AAN6LUY9_9PLEO</name>
<dbReference type="InterPro" id="IPR019974">
    <property type="entry name" value="XPG_CS"/>
</dbReference>